<evidence type="ECO:0000313" key="3">
    <source>
        <dbReference type="Proteomes" id="UP000887300"/>
    </source>
</evidence>
<organism evidence="2 3">
    <name type="scientific">Acidithiobacillus ferridurans</name>
    <dbReference type="NCBI Taxonomy" id="1232575"/>
    <lineage>
        <taxon>Bacteria</taxon>
        <taxon>Pseudomonadati</taxon>
        <taxon>Pseudomonadota</taxon>
        <taxon>Acidithiobacillia</taxon>
        <taxon>Acidithiobacillales</taxon>
        <taxon>Acidithiobacillaceae</taxon>
        <taxon>Acidithiobacillus</taxon>
    </lineage>
</organism>
<dbReference type="RefSeq" id="WP_012536652.1">
    <property type="nucleotide sequence ID" value="NZ_JABBHS010000371.1"/>
</dbReference>
<name>A0A8X8GB32_ACIFI</name>
<reference evidence="2" key="1">
    <citation type="journal article" date="2021" name="ISME J.">
        <title>Genomic evolution of the class Acidithiobacillia: deep-branching Proteobacteria living in extreme acidic conditions.</title>
        <authorList>
            <person name="Moya-Beltran A."/>
            <person name="Beard S."/>
            <person name="Rojas-Villalobos C."/>
            <person name="Issotta F."/>
            <person name="Gallardo Y."/>
            <person name="Ulloa R."/>
            <person name="Giaveno A."/>
            <person name="Degli Esposti M."/>
            <person name="Johnson D.B."/>
            <person name="Quatrini R."/>
        </authorList>
    </citation>
    <scope>NUCLEOTIDE SEQUENCE</scope>
    <source>
        <strain evidence="2">DSM 583</strain>
    </source>
</reference>
<dbReference type="Proteomes" id="UP000887300">
    <property type="component" value="Unassembled WGS sequence"/>
</dbReference>
<accession>A0A8X8GB32</accession>
<protein>
    <submittedName>
        <fullName evidence="2">Uncharacterized protein</fullName>
    </submittedName>
</protein>
<dbReference type="EMBL" id="JABBHS010000371">
    <property type="protein sequence ID" value="MBU2723975.1"/>
    <property type="molecule type" value="Genomic_DNA"/>
</dbReference>
<sequence>MLDPTTGFAAAWHRRLLERRKQKEKERALQKKRAREQAKPQRGSEIE</sequence>
<comment type="caution">
    <text evidence="2">The sequence shown here is derived from an EMBL/GenBank/DDBJ whole genome shotgun (WGS) entry which is preliminary data.</text>
</comment>
<feature type="region of interest" description="Disordered" evidence="1">
    <location>
        <begin position="1"/>
        <end position="47"/>
    </location>
</feature>
<dbReference type="AlphaFoldDB" id="A0A8X8GB32"/>
<feature type="compositionally biased region" description="Basic and acidic residues" evidence="1">
    <location>
        <begin position="19"/>
        <end position="47"/>
    </location>
</feature>
<evidence type="ECO:0000256" key="1">
    <source>
        <dbReference type="SAM" id="MobiDB-lite"/>
    </source>
</evidence>
<proteinExistence type="predicted"/>
<gene>
    <name evidence="2" type="ORF">HF568_12335</name>
</gene>
<evidence type="ECO:0000313" key="2">
    <source>
        <dbReference type="EMBL" id="MBU2723975.1"/>
    </source>
</evidence>